<proteinExistence type="predicted"/>
<gene>
    <name evidence="1" type="ORF">MHI_LOCUS782926</name>
</gene>
<sequence>SDTVLRTLKIRFFESMILAEIRHSIEDPLTEVQ</sequence>
<reference evidence="1" key="1">
    <citation type="submission" date="2020-07" db="EMBL/GenBank/DDBJ databases">
        <authorList>
            <person name="Nazaruddin N."/>
        </authorList>
    </citation>
    <scope>NUCLEOTIDE SEQUENCE</scope>
</reference>
<protein>
    <submittedName>
        <fullName evidence="1">Uncharacterized protein</fullName>
    </submittedName>
</protein>
<comment type="caution">
    <text evidence="1">The sequence shown here is derived from an EMBL/GenBank/DDBJ whole genome shotgun (WGS) entry which is preliminary data.</text>
</comment>
<evidence type="ECO:0000313" key="1">
    <source>
        <dbReference type="EMBL" id="CAD1478191.1"/>
    </source>
</evidence>
<accession>A0A6V7HCM0</accession>
<keyword evidence="2" id="KW-1185">Reference proteome</keyword>
<name>A0A6V7HCM0_9HYME</name>
<organism evidence="1 2">
    <name type="scientific">Heterotrigona itama</name>
    <dbReference type="NCBI Taxonomy" id="395501"/>
    <lineage>
        <taxon>Eukaryota</taxon>
        <taxon>Metazoa</taxon>
        <taxon>Ecdysozoa</taxon>
        <taxon>Arthropoda</taxon>
        <taxon>Hexapoda</taxon>
        <taxon>Insecta</taxon>
        <taxon>Pterygota</taxon>
        <taxon>Neoptera</taxon>
        <taxon>Endopterygota</taxon>
        <taxon>Hymenoptera</taxon>
        <taxon>Apocrita</taxon>
        <taxon>Aculeata</taxon>
        <taxon>Apoidea</taxon>
        <taxon>Anthophila</taxon>
        <taxon>Apidae</taxon>
        <taxon>Heterotrigona</taxon>
    </lineage>
</organism>
<feature type="non-terminal residue" evidence="1">
    <location>
        <position position="1"/>
    </location>
</feature>
<dbReference type="EMBL" id="CAJDYZ010010577">
    <property type="protein sequence ID" value="CAD1478191.1"/>
    <property type="molecule type" value="Genomic_DNA"/>
</dbReference>
<dbReference type="Proteomes" id="UP000752696">
    <property type="component" value="Unassembled WGS sequence"/>
</dbReference>
<dbReference type="AlphaFoldDB" id="A0A6V7HCM0"/>
<feature type="non-terminal residue" evidence="1">
    <location>
        <position position="33"/>
    </location>
</feature>
<evidence type="ECO:0000313" key="2">
    <source>
        <dbReference type="Proteomes" id="UP000752696"/>
    </source>
</evidence>